<gene>
    <name evidence="2" type="ORF">CHYS00102_LOCUS23131</name>
</gene>
<evidence type="ECO:0008006" key="3">
    <source>
        <dbReference type="Google" id="ProtNLM"/>
    </source>
</evidence>
<accession>A0A7S1BTZ5</accession>
<protein>
    <recommendedName>
        <fullName evidence="3">Gfo/Idh/MocA-like oxidoreductase C-terminal domain-containing protein</fullName>
    </recommendedName>
</protein>
<sequence length="234" mass="25743">MAAEAKAAGVEVLMGYNKNVCKYVTKTREFAATVPGSHTTFVSNNAYENTPESLGECFERNAEGMLKNMAIHELALLVSFYDVSVDNIESVTADKEFSSMQTLPGPSGKEFTDFDKIKFTIKTKTGKSVSVAADRCGGTDSYATVQDGSSDEELFRYYMPDEEDKAEVDALMAQYPDAMPYFFTQDKDYITVKERVAKFCADGSEATGVATIDIAVETLKVAEYLTPSLMEQLK</sequence>
<dbReference type="EMBL" id="HBFR01031895">
    <property type="protein sequence ID" value="CAD8895917.1"/>
    <property type="molecule type" value="Transcribed_RNA"/>
</dbReference>
<evidence type="ECO:0000256" key="1">
    <source>
        <dbReference type="ARBA" id="ARBA00023002"/>
    </source>
</evidence>
<proteinExistence type="predicted"/>
<dbReference type="AlphaFoldDB" id="A0A7S1BTZ5"/>
<dbReference type="GO" id="GO:0006740">
    <property type="term" value="P:NADPH regeneration"/>
    <property type="evidence" value="ECO:0007669"/>
    <property type="project" value="TreeGrafter"/>
</dbReference>
<organism evidence="2">
    <name type="scientific">Corethron hystrix</name>
    <dbReference type="NCBI Taxonomy" id="216773"/>
    <lineage>
        <taxon>Eukaryota</taxon>
        <taxon>Sar</taxon>
        <taxon>Stramenopiles</taxon>
        <taxon>Ochrophyta</taxon>
        <taxon>Bacillariophyta</taxon>
        <taxon>Coscinodiscophyceae</taxon>
        <taxon>Corethrophycidae</taxon>
        <taxon>Corethrales</taxon>
        <taxon>Corethraceae</taxon>
        <taxon>Corethron</taxon>
    </lineage>
</organism>
<keyword evidence="1" id="KW-0560">Oxidoreductase</keyword>
<dbReference type="GO" id="GO:0016491">
    <property type="term" value="F:oxidoreductase activity"/>
    <property type="evidence" value="ECO:0007669"/>
    <property type="project" value="UniProtKB-KW"/>
</dbReference>
<dbReference type="PANTHER" id="PTHR42840:SF3">
    <property type="entry name" value="BINDING ROSSMANN FOLD OXIDOREDUCTASE, PUTATIVE (AFU_ORTHOLOGUE AFUA_2G10240)-RELATED"/>
    <property type="match status" value="1"/>
</dbReference>
<dbReference type="GO" id="GO:0005737">
    <property type="term" value="C:cytoplasm"/>
    <property type="evidence" value="ECO:0007669"/>
    <property type="project" value="TreeGrafter"/>
</dbReference>
<name>A0A7S1BTZ5_9STRA</name>
<dbReference type="PANTHER" id="PTHR42840">
    <property type="entry name" value="NAD(P)-BINDING ROSSMANN-FOLD SUPERFAMILY PROTEIN-RELATED"/>
    <property type="match status" value="1"/>
</dbReference>
<reference evidence="2" key="1">
    <citation type="submission" date="2021-01" db="EMBL/GenBank/DDBJ databases">
        <authorList>
            <person name="Corre E."/>
            <person name="Pelletier E."/>
            <person name="Niang G."/>
            <person name="Scheremetjew M."/>
            <person name="Finn R."/>
            <person name="Kale V."/>
            <person name="Holt S."/>
            <person name="Cochrane G."/>
            <person name="Meng A."/>
            <person name="Brown T."/>
            <person name="Cohen L."/>
        </authorList>
    </citation>
    <scope>NUCLEOTIDE SEQUENCE</scope>
    <source>
        <strain evidence="2">308</strain>
    </source>
</reference>
<evidence type="ECO:0000313" key="2">
    <source>
        <dbReference type="EMBL" id="CAD8895917.1"/>
    </source>
</evidence>